<dbReference type="PANTHER" id="PTHR48098">
    <property type="entry name" value="ENTEROCHELIN ESTERASE-RELATED"/>
    <property type="match status" value="1"/>
</dbReference>
<sequence length="624" mass="69491">MVWLYLKTKPKIMKQIYLLIVLIVLNNTFTQAQQGTKERIKINSIALEGNLIGDSPERDVTVYLPPSYQSNPNKKFPVLYMLHGFTDSDSKWFGWEEHWINLQDVIEQSLEEGLSEEMIVVMPNAYNSFKGSMYASSATIGDWETFIAKELVAYIDSNYRTLPYVKSRGLAGHSMGGYGTIRLGMKYPEVFSSIYMLSPCCMDGEFDANKDVLDKVASITKVEELENTSFFEIAVLATSAAFASNPNNPPFFLDLPFKDGKIRQDIANKITASRTLSVIDQYIHNLKKLNAIGMDAGKQDKGISDATKRLHELLNAYQIPHEYESYQGDHLNRIAQRIRTKALPFFTKNLVFEKRTTTEIIEDGGTGKYPAIMTSEASLATHTLFRPENLDDFSKGNPLPVIAWGNGACFDSPWEHVNFLNEIASHGFLVVAIGTMPKTTEVRSKSEKLSDAIDWAIAQNNDPNSLYYQKIDTSNIAVSGMSCGGLQALEVASDPRIATLGVFNSGVLKNPGGGMPGMPQVTKEQLKNIHTPTLYLLGGPSDIAYENGMDDFNQIDHVPVFVGNLDVGHGGTYSQPHGGDFAKVALRWYQWLLKGDKKAGKIFKGKKPGLSNWDGWTVDKKRIQ</sequence>
<dbReference type="AlphaFoldDB" id="K2PZK6"/>
<evidence type="ECO:0000313" key="2">
    <source>
        <dbReference type="EMBL" id="EKF54066.1"/>
    </source>
</evidence>
<keyword evidence="3" id="KW-1185">Reference proteome</keyword>
<comment type="caution">
    <text evidence="2">The sequence shown here is derived from an EMBL/GenBank/DDBJ whole genome shotgun (WGS) entry which is preliminary data.</text>
</comment>
<dbReference type="EMBL" id="AMSG01000033">
    <property type="protein sequence ID" value="EKF54066.1"/>
    <property type="molecule type" value="Genomic_DNA"/>
</dbReference>
<dbReference type="eggNOG" id="COG0627">
    <property type="taxonomic scope" value="Bacteria"/>
</dbReference>
<dbReference type="SUPFAM" id="SSF53474">
    <property type="entry name" value="alpha/beta-Hydrolases"/>
    <property type="match status" value="2"/>
</dbReference>
<dbReference type="GO" id="GO:0016747">
    <property type="term" value="F:acyltransferase activity, transferring groups other than amino-acyl groups"/>
    <property type="evidence" value="ECO:0007669"/>
    <property type="project" value="TreeGrafter"/>
</dbReference>
<dbReference type="STRING" id="555500.I215_14396"/>
<dbReference type="InterPro" id="IPR000801">
    <property type="entry name" value="Esterase-like"/>
</dbReference>
<dbReference type="Proteomes" id="UP000007364">
    <property type="component" value="Unassembled WGS sequence"/>
</dbReference>
<dbReference type="Gene3D" id="3.40.50.1820">
    <property type="entry name" value="alpha/beta hydrolase"/>
    <property type="match status" value="2"/>
</dbReference>
<organism evidence="2 3">
    <name type="scientific">Galbibacter marinus</name>
    <dbReference type="NCBI Taxonomy" id="555500"/>
    <lineage>
        <taxon>Bacteria</taxon>
        <taxon>Pseudomonadati</taxon>
        <taxon>Bacteroidota</taxon>
        <taxon>Flavobacteriia</taxon>
        <taxon>Flavobacteriales</taxon>
        <taxon>Flavobacteriaceae</taxon>
        <taxon>Galbibacter</taxon>
    </lineage>
</organism>
<gene>
    <name evidence="2" type="ORF">I215_14396</name>
</gene>
<dbReference type="PANTHER" id="PTHR48098:SF1">
    <property type="entry name" value="DIACYLGLYCEROL ACYLTRANSFERASE_MYCOLYLTRANSFERASE AG85A"/>
    <property type="match status" value="1"/>
</dbReference>
<reference evidence="2 3" key="1">
    <citation type="journal article" date="2012" name="J. Bacteriol.">
        <title>Genome Sequence of Galbibacter marinum Type Strain ck-I2-15.</title>
        <authorList>
            <person name="Lai Q."/>
            <person name="Li C."/>
            <person name="Shao Z."/>
        </authorList>
    </citation>
    <scope>NUCLEOTIDE SEQUENCE [LARGE SCALE GENOMIC DNA]</scope>
    <source>
        <strain evidence="3">ck-I2-15</strain>
    </source>
</reference>
<name>K2PZK6_9FLAO</name>
<protein>
    <submittedName>
        <fullName evidence="2">Esterase</fullName>
    </submittedName>
</protein>
<dbReference type="InterPro" id="IPR041127">
    <property type="entry name" value="PET_hydrolase/cutinase-like"/>
</dbReference>
<dbReference type="eggNOG" id="COG4188">
    <property type="taxonomic scope" value="Bacteria"/>
</dbReference>
<evidence type="ECO:0000313" key="3">
    <source>
        <dbReference type="Proteomes" id="UP000007364"/>
    </source>
</evidence>
<dbReference type="Pfam" id="PF12740">
    <property type="entry name" value="PETase"/>
    <property type="match status" value="1"/>
</dbReference>
<proteinExistence type="predicted"/>
<dbReference type="Pfam" id="PF00756">
    <property type="entry name" value="Esterase"/>
    <property type="match status" value="1"/>
</dbReference>
<feature type="domain" description="PET hydrolase/cutinase-like" evidence="1">
    <location>
        <begin position="416"/>
        <end position="497"/>
    </location>
</feature>
<evidence type="ECO:0000259" key="1">
    <source>
        <dbReference type="Pfam" id="PF12740"/>
    </source>
</evidence>
<accession>K2PZK6</accession>
<dbReference type="InterPro" id="IPR029058">
    <property type="entry name" value="AB_hydrolase_fold"/>
</dbReference>
<dbReference type="PATRIC" id="fig|555500.3.peg.2967"/>
<dbReference type="InterPro" id="IPR050583">
    <property type="entry name" value="Mycobacterial_A85_antigen"/>
</dbReference>